<organism evidence="10">
    <name type="scientific">Strongyloides stercoralis</name>
    <name type="common">Threadworm</name>
    <dbReference type="NCBI Taxonomy" id="6248"/>
    <lineage>
        <taxon>Eukaryota</taxon>
        <taxon>Metazoa</taxon>
        <taxon>Ecdysozoa</taxon>
        <taxon>Nematoda</taxon>
        <taxon>Chromadorea</taxon>
        <taxon>Rhabditida</taxon>
        <taxon>Tylenchina</taxon>
        <taxon>Panagrolaimomorpha</taxon>
        <taxon>Strongyloidoidea</taxon>
        <taxon>Strongyloididae</taxon>
        <taxon>Strongyloides</taxon>
    </lineage>
</organism>
<feature type="compositionally biased region" description="Polar residues" evidence="7">
    <location>
        <begin position="165"/>
        <end position="182"/>
    </location>
</feature>
<dbReference type="WBParaSite" id="SSTP_0000228100.1">
    <property type="protein sequence ID" value="SSTP_0000228100.1"/>
    <property type="gene ID" value="SSTP_0000228100"/>
</dbReference>
<protein>
    <submittedName>
        <fullName evidence="10 11">CUT domain-containing protein</fullName>
    </submittedName>
</protein>
<dbReference type="InterPro" id="IPR010982">
    <property type="entry name" value="Lambda_DNA-bd_dom_sf"/>
</dbReference>
<evidence type="ECO:0000256" key="7">
    <source>
        <dbReference type="SAM" id="MobiDB-lite"/>
    </source>
</evidence>
<feature type="region of interest" description="Disordered" evidence="7">
    <location>
        <begin position="372"/>
        <end position="409"/>
    </location>
</feature>
<dbReference type="WBParaSite" id="TCONS_00009130.p1">
    <property type="protein sequence ID" value="TCONS_00009130.p1"/>
    <property type="gene ID" value="XLOC_006976"/>
</dbReference>
<dbReference type="AlphaFoldDB" id="A0A0K0DYG5"/>
<evidence type="ECO:0000256" key="1">
    <source>
        <dbReference type="ARBA" id="ARBA00004123"/>
    </source>
</evidence>
<evidence type="ECO:0000313" key="11">
    <source>
        <dbReference type="WBParaSite" id="TCONS_00009130.p1"/>
    </source>
</evidence>
<dbReference type="STRING" id="6248.A0A0K0DYG5"/>
<comment type="subcellular location">
    <subcellularLocation>
        <location evidence="1">Nucleus</location>
    </subcellularLocation>
</comment>
<dbReference type="GO" id="GO:0003677">
    <property type="term" value="F:DNA binding"/>
    <property type="evidence" value="ECO:0007669"/>
    <property type="project" value="UniProtKB-KW"/>
</dbReference>
<dbReference type="SUPFAM" id="SSF47413">
    <property type="entry name" value="lambda repressor-like DNA-binding domains"/>
    <property type="match status" value="1"/>
</dbReference>
<keyword evidence="3" id="KW-0238">DNA-binding</keyword>
<evidence type="ECO:0000259" key="8">
    <source>
        <dbReference type="PROSITE" id="PS51042"/>
    </source>
</evidence>
<keyword evidence="5" id="KW-0804">Transcription</keyword>
<dbReference type="Gene3D" id="1.10.260.40">
    <property type="entry name" value="lambda repressor-like DNA-binding domains"/>
    <property type="match status" value="1"/>
</dbReference>
<feature type="compositionally biased region" description="Basic and acidic residues" evidence="7">
    <location>
        <begin position="183"/>
        <end position="205"/>
    </location>
</feature>
<reference evidence="10" key="1">
    <citation type="submission" date="2015-08" db="UniProtKB">
        <authorList>
            <consortium name="WormBaseParasite"/>
        </authorList>
    </citation>
    <scope>IDENTIFICATION</scope>
</reference>
<keyword evidence="4" id="KW-0371">Homeobox</keyword>
<feature type="region of interest" description="Disordered" evidence="7">
    <location>
        <begin position="165"/>
        <end position="205"/>
    </location>
</feature>
<evidence type="ECO:0000256" key="3">
    <source>
        <dbReference type="ARBA" id="ARBA00023125"/>
    </source>
</evidence>
<evidence type="ECO:0000313" key="9">
    <source>
        <dbReference type="Proteomes" id="UP000035681"/>
    </source>
</evidence>
<feature type="domain" description="CUT" evidence="8">
    <location>
        <begin position="484"/>
        <end position="571"/>
    </location>
</feature>
<keyword evidence="2" id="KW-0805">Transcription regulation</keyword>
<evidence type="ECO:0000256" key="5">
    <source>
        <dbReference type="ARBA" id="ARBA00023163"/>
    </source>
</evidence>
<keyword evidence="6" id="KW-0539">Nucleus</keyword>
<dbReference type="GO" id="GO:0005634">
    <property type="term" value="C:nucleus"/>
    <property type="evidence" value="ECO:0007669"/>
    <property type="project" value="UniProtKB-SubCell"/>
</dbReference>
<dbReference type="Pfam" id="PF02376">
    <property type="entry name" value="CUT"/>
    <property type="match status" value="1"/>
</dbReference>
<evidence type="ECO:0000256" key="4">
    <source>
        <dbReference type="ARBA" id="ARBA00023155"/>
    </source>
</evidence>
<dbReference type="InterPro" id="IPR003350">
    <property type="entry name" value="CUT_dom"/>
</dbReference>
<evidence type="ECO:0000313" key="10">
    <source>
        <dbReference type="WBParaSite" id="SSTP_0000228100.1"/>
    </source>
</evidence>
<feature type="compositionally biased region" description="Basic and acidic residues" evidence="7">
    <location>
        <begin position="378"/>
        <end position="398"/>
    </location>
</feature>
<evidence type="ECO:0000256" key="6">
    <source>
        <dbReference type="ARBA" id="ARBA00023242"/>
    </source>
</evidence>
<name>A0A0K0DYG5_STRER</name>
<dbReference type="PROSITE" id="PS51042">
    <property type="entry name" value="CUT"/>
    <property type="match status" value="1"/>
</dbReference>
<keyword evidence="9" id="KW-1185">Reference proteome</keyword>
<accession>A0A0K0DYG5</accession>
<proteinExistence type="predicted"/>
<dbReference type="Proteomes" id="UP000035681">
    <property type="component" value="Unplaced"/>
</dbReference>
<evidence type="ECO:0000256" key="2">
    <source>
        <dbReference type="ARBA" id="ARBA00023015"/>
    </source>
</evidence>
<sequence length="588" mass="68494">MSIIKNLKIRFKNNAGDDYETVENTREIPILSKNIDDMNDNSLNSNKSVMDIGNDLSLIENQKVNGLQIHNTNDGKNNSMKNNVSEGNIESGNLEKETKELLSSENIKVLNNEKCFYDNESCISKECSFHPNTIKMINEKSCSPSSITTIDQGSVESNENINKSKVLSTVESSPSTSRCASESSKKLYDNENDKDEFERTYNPDDKDDYRRHIESKMSQLWMLVDDFSKGNTPYIDKKYFDFEDFFKNEKEYKMISSNELTKHVTDAYKQSEDISAHINAKTELSKNYKAEMIVQATYLKDQLYKLEKFTDQQELENETRRNKVEKKLEAFYKKSVEDFKEYKVNITLDEFKEIFDSYHNFRVEKTLHGEISLSDNSNNDRRNKKNSKEYNKENEKGRLKGNSKDVNNISPEEVRNKNIEFIRQITGRYSHSTIQPKIKKEKSLLQKLPNKAQNISQLQFVERKCNYTLENCPELIRDISRIDYNDNGFKGRLDIETLCQEMRNYLLTHTISRYHFSQKVLGMSGGALNELLNKPRIFEELTEKGITSFLKIRVYLDIVKSKGPYEGKKLSQENIILIKKLNKYYQGV</sequence>